<sequence length="101" mass="11631">MEFCAIKDMCECGYDKYGNALGEVEQIPKYDRLRWNITPELNSTIMSSFETASALIEDVEMALLVWTDFGKGLIKKLRVSPDGFLQLVLQLAFYRVSFMLY</sequence>
<dbReference type="GO" id="GO:0005739">
    <property type="term" value="C:mitochondrion"/>
    <property type="evidence" value="ECO:0007669"/>
    <property type="project" value="TreeGrafter"/>
</dbReference>
<evidence type="ECO:0000256" key="3">
    <source>
        <dbReference type="ARBA" id="ARBA00023315"/>
    </source>
</evidence>
<evidence type="ECO:0000313" key="7">
    <source>
        <dbReference type="WBParaSite" id="GPUH_0000533601-mRNA-1"/>
    </source>
</evidence>
<protein>
    <submittedName>
        <fullName evidence="7">Carn_acyltransf domain-containing protein</fullName>
    </submittedName>
</protein>
<dbReference type="Gene3D" id="3.30.559.70">
    <property type="entry name" value="Choline/Carnitine o-acyltransferase, domain 2"/>
    <property type="match status" value="1"/>
</dbReference>
<dbReference type="InterPro" id="IPR042231">
    <property type="entry name" value="Cho/carn_acyl_trans_2"/>
</dbReference>
<keyword evidence="6" id="KW-1185">Reference proteome</keyword>
<dbReference type="Gene3D" id="3.30.559.10">
    <property type="entry name" value="Chloramphenicol acetyltransferase-like domain"/>
    <property type="match status" value="1"/>
</dbReference>
<evidence type="ECO:0000256" key="2">
    <source>
        <dbReference type="ARBA" id="ARBA00022679"/>
    </source>
</evidence>
<evidence type="ECO:0000259" key="4">
    <source>
        <dbReference type="Pfam" id="PF00755"/>
    </source>
</evidence>
<dbReference type="InterPro" id="IPR023213">
    <property type="entry name" value="CAT-like_dom_sf"/>
</dbReference>
<dbReference type="InterPro" id="IPR039551">
    <property type="entry name" value="Cho/carn_acyl_trans"/>
</dbReference>
<dbReference type="Pfam" id="PF00755">
    <property type="entry name" value="Carn_acyltransf"/>
    <property type="match status" value="1"/>
</dbReference>
<dbReference type="OrthoDB" id="240216at2759"/>
<dbReference type="InterPro" id="IPR000542">
    <property type="entry name" value="Carn_acyl_trans"/>
</dbReference>
<reference evidence="7" key="1">
    <citation type="submission" date="2016-06" db="UniProtKB">
        <authorList>
            <consortium name="WormBaseParasite"/>
        </authorList>
    </citation>
    <scope>IDENTIFICATION</scope>
</reference>
<comment type="similarity">
    <text evidence="1">Belongs to the carnitine/choline acetyltransferase family.</text>
</comment>
<keyword evidence="2" id="KW-0808">Transferase</keyword>
<accession>A0A183D9D8</accession>
<dbReference type="PANTHER" id="PTHR22589">
    <property type="entry name" value="CARNITINE O-ACYLTRANSFERASE"/>
    <property type="match status" value="1"/>
</dbReference>
<evidence type="ECO:0000313" key="5">
    <source>
        <dbReference type="EMBL" id="VDK50245.1"/>
    </source>
</evidence>
<proteinExistence type="inferred from homology"/>
<evidence type="ECO:0000313" key="6">
    <source>
        <dbReference type="Proteomes" id="UP000271098"/>
    </source>
</evidence>
<dbReference type="WBParaSite" id="GPUH_0000533601-mRNA-1">
    <property type="protein sequence ID" value="GPUH_0000533601-mRNA-1"/>
    <property type="gene ID" value="GPUH_0000533601"/>
</dbReference>
<organism evidence="7">
    <name type="scientific">Gongylonema pulchrum</name>
    <dbReference type="NCBI Taxonomy" id="637853"/>
    <lineage>
        <taxon>Eukaryota</taxon>
        <taxon>Metazoa</taxon>
        <taxon>Ecdysozoa</taxon>
        <taxon>Nematoda</taxon>
        <taxon>Chromadorea</taxon>
        <taxon>Rhabditida</taxon>
        <taxon>Spirurina</taxon>
        <taxon>Spiruromorpha</taxon>
        <taxon>Spiruroidea</taxon>
        <taxon>Gongylonematidae</taxon>
        <taxon>Gongylonema</taxon>
    </lineage>
</organism>
<dbReference type="Proteomes" id="UP000271098">
    <property type="component" value="Unassembled WGS sequence"/>
</dbReference>
<feature type="domain" description="Choline/carnitine acyltransferase" evidence="4">
    <location>
        <begin position="26"/>
        <end position="96"/>
    </location>
</feature>
<dbReference type="GO" id="GO:0006631">
    <property type="term" value="P:fatty acid metabolic process"/>
    <property type="evidence" value="ECO:0007669"/>
    <property type="project" value="TreeGrafter"/>
</dbReference>
<reference evidence="5 6" key="2">
    <citation type="submission" date="2018-11" db="EMBL/GenBank/DDBJ databases">
        <authorList>
            <consortium name="Pathogen Informatics"/>
        </authorList>
    </citation>
    <scope>NUCLEOTIDE SEQUENCE [LARGE SCALE GENOMIC DNA]</scope>
</reference>
<dbReference type="SUPFAM" id="SSF52777">
    <property type="entry name" value="CoA-dependent acyltransferases"/>
    <property type="match status" value="1"/>
</dbReference>
<dbReference type="GO" id="GO:0004095">
    <property type="term" value="F:carnitine O-palmitoyltransferase activity"/>
    <property type="evidence" value="ECO:0007669"/>
    <property type="project" value="TreeGrafter"/>
</dbReference>
<gene>
    <name evidence="5" type="ORF">GPUH_LOCUS5329</name>
</gene>
<evidence type="ECO:0000256" key="1">
    <source>
        <dbReference type="ARBA" id="ARBA00005232"/>
    </source>
</evidence>
<dbReference type="GO" id="GO:0009437">
    <property type="term" value="P:carnitine metabolic process"/>
    <property type="evidence" value="ECO:0007669"/>
    <property type="project" value="TreeGrafter"/>
</dbReference>
<keyword evidence="3" id="KW-0012">Acyltransferase</keyword>
<dbReference type="AlphaFoldDB" id="A0A183D9D8"/>
<dbReference type="PANTHER" id="PTHR22589:SF31">
    <property type="entry name" value="CARNITINE O-PALMITOYLTRANSFERASE"/>
    <property type="match status" value="1"/>
</dbReference>
<name>A0A183D9D8_9BILA</name>
<dbReference type="EMBL" id="UYRT01011146">
    <property type="protein sequence ID" value="VDK50245.1"/>
    <property type="molecule type" value="Genomic_DNA"/>
</dbReference>